<reference evidence="1 2" key="1">
    <citation type="submission" date="2018-05" db="EMBL/GenBank/DDBJ databases">
        <title>Complete genome sequence of Massilia oculi sp. nov. CCUG 43427T (=DSM 26321T), the type strain of M. oculi, and comparison with genome sequences of other Massilia strains.</title>
        <authorList>
            <person name="Zhu B."/>
        </authorList>
    </citation>
    <scope>NUCLEOTIDE SEQUENCE [LARGE SCALE GENOMIC DNA]</scope>
    <source>
        <strain evidence="1 2">CCUG 43427</strain>
    </source>
</reference>
<protein>
    <submittedName>
        <fullName evidence="1">DUF1439 domain-containing protein</fullName>
    </submittedName>
</protein>
<dbReference type="EMBL" id="CP029343">
    <property type="protein sequence ID" value="AWL05611.1"/>
    <property type="molecule type" value="Genomic_DNA"/>
</dbReference>
<accession>A0A2S2DJX6</accession>
<evidence type="ECO:0000313" key="2">
    <source>
        <dbReference type="Proteomes" id="UP000245820"/>
    </source>
</evidence>
<dbReference type="OrthoDB" id="8535650at2"/>
<dbReference type="InterPro" id="IPR010835">
    <property type="entry name" value="DUF1439"/>
</dbReference>
<dbReference type="KEGG" id="mtim:DIR46_14975"/>
<dbReference type="Gene3D" id="3.15.10.40">
    <property type="entry name" value="Uncharacterised protein PF07273, DUF1439"/>
    <property type="match status" value="1"/>
</dbReference>
<dbReference type="PROSITE" id="PS51257">
    <property type="entry name" value="PROKAR_LIPOPROTEIN"/>
    <property type="match status" value="1"/>
</dbReference>
<sequence>MDKYTPPHSSTPRRRTVVRLAAIAVGASLLASCPSLIGPRQVELPLHKLQAGLDKRFPVNERLLELFDVQLTRPQLAIQPDQDRVALAVDASVAPPFARAWNGNIAFSGRLYVDPGRAAVMMAEPRVDSLRLGNPEAERHLTRVANGLIDTVARDMPVYSFEQKDLRYAGVQFVPTRIQTTRTGLVVTLEPAK</sequence>
<dbReference type="Proteomes" id="UP000245820">
    <property type="component" value="Chromosome"/>
</dbReference>
<proteinExistence type="predicted"/>
<dbReference type="Pfam" id="PF07273">
    <property type="entry name" value="DUF1439"/>
    <property type="match status" value="1"/>
</dbReference>
<keyword evidence="2" id="KW-1185">Reference proteome</keyword>
<evidence type="ECO:0000313" key="1">
    <source>
        <dbReference type="EMBL" id="AWL05611.1"/>
    </source>
</evidence>
<organism evidence="1 2">
    <name type="scientific">Massilia oculi</name>
    <dbReference type="NCBI Taxonomy" id="945844"/>
    <lineage>
        <taxon>Bacteria</taxon>
        <taxon>Pseudomonadati</taxon>
        <taxon>Pseudomonadota</taxon>
        <taxon>Betaproteobacteria</taxon>
        <taxon>Burkholderiales</taxon>
        <taxon>Oxalobacteraceae</taxon>
        <taxon>Telluria group</taxon>
        <taxon>Massilia</taxon>
    </lineage>
</organism>
<dbReference type="AlphaFoldDB" id="A0A2S2DJX6"/>
<dbReference type="RefSeq" id="WP_109345943.1">
    <property type="nucleotide sequence ID" value="NZ_CP029343.1"/>
</dbReference>
<name>A0A2S2DJX6_9BURK</name>
<gene>
    <name evidence="1" type="ORF">DIR46_14975</name>
</gene>